<sequence>MLPLNLILLYWNEKLYLIWKILISKLILTLGTREVLQTRMLLEIKLHKGNRVGGKNLHLQKGIIKKIDLKQVM</sequence>
<reference evidence="1" key="1">
    <citation type="submission" date="2016-02" db="EMBL/GenBank/DDBJ databases">
        <title>WGS assembly of Manihot esculenta.</title>
        <authorList>
            <person name="Bredeson J.V."/>
            <person name="Prochnik S.E."/>
            <person name="Lyons J.B."/>
            <person name="Schmutz J."/>
            <person name="Grimwood J."/>
            <person name="Vrebalov J."/>
            <person name="Bart R.S."/>
            <person name="Amuge T."/>
            <person name="Ferguson M.E."/>
            <person name="Green R."/>
            <person name="Putnam N."/>
            <person name="Stites J."/>
            <person name="Rounsley S."/>
            <person name="Rokhsar D.S."/>
        </authorList>
    </citation>
    <scope>NUCLEOTIDE SEQUENCE [LARGE SCALE GENOMIC DNA]</scope>
    <source>
        <tissue evidence="1">Leaf</tissue>
    </source>
</reference>
<proteinExistence type="predicted"/>
<organism evidence="1">
    <name type="scientific">Manihot esculenta</name>
    <name type="common">Cassava</name>
    <name type="synonym">Jatropha manihot</name>
    <dbReference type="NCBI Taxonomy" id="3983"/>
    <lineage>
        <taxon>Eukaryota</taxon>
        <taxon>Viridiplantae</taxon>
        <taxon>Streptophyta</taxon>
        <taxon>Embryophyta</taxon>
        <taxon>Tracheophyta</taxon>
        <taxon>Spermatophyta</taxon>
        <taxon>Magnoliopsida</taxon>
        <taxon>eudicotyledons</taxon>
        <taxon>Gunneridae</taxon>
        <taxon>Pentapetalae</taxon>
        <taxon>rosids</taxon>
        <taxon>fabids</taxon>
        <taxon>Malpighiales</taxon>
        <taxon>Euphorbiaceae</taxon>
        <taxon>Crotonoideae</taxon>
        <taxon>Manihoteae</taxon>
        <taxon>Manihot</taxon>
    </lineage>
</organism>
<dbReference type="EMBL" id="CM004387">
    <property type="protein sequence ID" value="OAY59938.1"/>
    <property type="molecule type" value="Genomic_DNA"/>
</dbReference>
<dbReference type="AlphaFoldDB" id="A0A2C9WJ27"/>
<evidence type="ECO:0000313" key="1">
    <source>
        <dbReference type="EMBL" id="OAY59938.1"/>
    </source>
</evidence>
<gene>
    <name evidence="1" type="ORF">MANES_01G072800</name>
</gene>
<protein>
    <submittedName>
        <fullName evidence="1">Uncharacterized protein</fullName>
    </submittedName>
</protein>
<accession>A0A2C9WJ27</accession>
<name>A0A2C9WJ27_MANES</name>